<keyword evidence="9 12" id="KW-0472">Membrane</keyword>
<evidence type="ECO:0000256" key="10">
    <source>
        <dbReference type="SAM" id="Coils"/>
    </source>
</evidence>
<comment type="similarity">
    <text evidence="3">Belongs to the CCDC90 family.</text>
</comment>
<name>E3KIQ6_PUCGT</name>
<evidence type="ECO:0008006" key="15">
    <source>
        <dbReference type="Google" id="ProtNLM"/>
    </source>
</evidence>
<accession>E3KIQ6</accession>
<keyword evidence="6 12" id="KW-1133">Transmembrane helix</keyword>
<evidence type="ECO:0000256" key="5">
    <source>
        <dbReference type="ARBA" id="ARBA00022946"/>
    </source>
</evidence>
<keyword evidence="14" id="KW-1185">Reference proteome</keyword>
<dbReference type="EMBL" id="DS178289">
    <property type="protein sequence ID" value="EFP84181.2"/>
    <property type="molecule type" value="Genomic_DNA"/>
</dbReference>
<proteinExistence type="inferred from homology"/>
<comment type="subcellular location">
    <subcellularLocation>
        <location evidence="1">Membrane</location>
        <topology evidence="1">Single-pass membrane protein</topology>
    </subcellularLocation>
    <subcellularLocation>
        <location evidence="2">Mitochondrion</location>
    </subcellularLocation>
</comment>
<feature type="region of interest" description="Disordered" evidence="11">
    <location>
        <begin position="29"/>
        <end position="52"/>
    </location>
</feature>
<reference key="1">
    <citation type="submission" date="2007-01" db="EMBL/GenBank/DDBJ databases">
        <title>The Genome Sequence of Puccinia graminis f. sp. tritici Strain CRL 75-36-700-3.</title>
        <authorList>
            <consortium name="The Broad Institute Genome Sequencing Platform"/>
            <person name="Birren B."/>
            <person name="Lander E."/>
            <person name="Galagan J."/>
            <person name="Nusbaum C."/>
            <person name="Devon K."/>
            <person name="Cuomo C."/>
            <person name="Jaffe D."/>
            <person name="Butler J."/>
            <person name="Alvarez P."/>
            <person name="Gnerre S."/>
            <person name="Grabherr M."/>
            <person name="Mauceli E."/>
            <person name="Brockman W."/>
            <person name="Young S."/>
            <person name="LaButti K."/>
            <person name="Sykes S."/>
            <person name="DeCaprio D."/>
            <person name="Crawford M."/>
            <person name="Koehrsen M."/>
            <person name="Engels R."/>
            <person name="Montgomery P."/>
            <person name="Pearson M."/>
            <person name="Howarth C."/>
            <person name="Larson L."/>
            <person name="White J."/>
            <person name="Zeng Q."/>
            <person name="Kodira C."/>
            <person name="Yandava C."/>
            <person name="Alvarado L."/>
            <person name="O'Leary S."/>
            <person name="Szabo L."/>
            <person name="Dean R."/>
            <person name="Schein J."/>
        </authorList>
    </citation>
    <scope>NUCLEOTIDE SEQUENCE</scope>
    <source>
        <strain>CRL 75-36-700-3</strain>
    </source>
</reference>
<gene>
    <name evidence="13" type="ORF">PGTG_10559</name>
</gene>
<evidence type="ECO:0000256" key="4">
    <source>
        <dbReference type="ARBA" id="ARBA00022692"/>
    </source>
</evidence>
<dbReference type="PANTHER" id="PTHR14360">
    <property type="entry name" value="PROTEIN FMP32, MITOCHONDRIAL"/>
    <property type="match status" value="1"/>
</dbReference>
<keyword evidence="8" id="KW-0496">Mitochondrion</keyword>
<dbReference type="Gene3D" id="1.20.5.340">
    <property type="match status" value="1"/>
</dbReference>
<dbReference type="FunFam" id="1.20.5.340:FF:000018">
    <property type="entry name" value="Mitochondrial protein FMP32"/>
    <property type="match status" value="1"/>
</dbReference>
<evidence type="ECO:0000256" key="6">
    <source>
        <dbReference type="ARBA" id="ARBA00022989"/>
    </source>
</evidence>
<dbReference type="Pfam" id="PF07798">
    <property type="entry name" value="CCDC90-like"/>
    <property type="match status" value="1"/>
</dbReference>
<sequence>MRFSNFKVKPFGVVHGAVKCEPICDRFRSPPRPLKLTTPPSLNNNNNDNNDKSSAIQQKLVEMMRPFGVSQGLKRPEILYGRTGAWWMRPGYPQRRRRRRSQSISAPFSSCSSLQYAPYFDSHQFVSRLEKEGLSPAQAEGLMVAIEQVIDESMKNLITGLVTRSEMEKQQYTQRVDFAKLKSEIQLVEKQDFALLKSENERLISELEKLKQRLREEITRTQASVRLDLNLEKGRIRDELGVRELKIREVDTRIEGEIGNLRTTMESVKFNILQYVVGTVASGGALLLAYIRMFR</sequence>
<dbReference type="STRING" id="418459.E3KIQ6"/>
<evidence type="ECO:0000256" key="11">
    <source>
        <dbReference type="SAM" id="MobiDB-lite"/>
    </source>
</evidence>
<reference evidence="14" key="2">
    <citation type="journal article" date="2011" name="Proc. Natl. Acad. Sci. U.S.A.">
        <title>Obligate biotrophy features unraveled by the genomic analysis of rust fungi.</title>
        <authorList>
            <person name="Duplessis S."/>
            <person name="Cuomo C.A."/>
            <person name="Lin Y.-C."/>
            <person name="Aerts A."/>
            <person name="Tisserant E."/>
            <person name="Veneault-Fourrey C."/>
            <person name="Joly D.L."/>
            <person name="Hacquard S."/>
            <person name="Amselem J."/>
            <person name="Cantarel B.L."/>
            <person name="Chiu R."/>
            <person name="Coutinho P.M."/>
            <person name="Feau N."/>
            <person name="Field M."/>
            <person name="Frey P."/>
            <person name="Gelhaye E."/>
            <person name="Goldberg J."/>
            <person name="Grabherr M.G."/>
            <person name="Kodira C.D."/>
            <person name="Kohler A."/>
            <person name="Kuees U."/>
            <person name="Lindquist E.A."/>
            <person name="Lucas S.M."/>
            <person name="Mago R."/>
            <person name="Mauceli E."/>
            <person name="Morin E."/>
            <person name="Murat C."/>
            <person name="Pangilinan J.L."/>
            <person name="Park R."/>
            <person name="Pearson M."/>
            <person name="Quesneville H."/>
            <person name="Rouhier N."/>
            <person name="Sakthikumar S."/>
            <person name="Salamov A.A."/>
            <person name="Schmutz J."/>
            <person name="Selles B."/>
            <person name="Shapiro H."/>
            <person name="Tanguay P."/>
            <person name="Tuskan G.A."/>
            <person name="Henrissat B."/>
            <person name="Van de Peer Y."/>
            <person name="Rouze P."/>
            <person name="Ellis J.G."/>
            <person name="Dodds P.N."/>
            <person name="Schein J.E."/>
            <person name="Zhong S."/>
            <person name="Hamelin R.C."/>
            <person name="Grigoriev I.V."/>
            <person name="Szabo L.J."/>
            <person name="Martin F."/>
        </authorList>
    </citation>
    <scope>NUCLEOTIDE SEQUENCE [LARGE SCALE GENOMIC DNA]</scope>
    <source>
        <strain evidence="14">CRL 75-36-700-3 / race SCCL</strain>
    </source>
</reference>
<evidence type="ECO:0000256" key="1">
    <source>
        <dbReference type="ARBA" id="ARBA00004167"/>
    </source>
</evidence>
<protein>
    <recommendedName>
        <fullName evidence="15">Protein fmp32, mitochondrial</fullName>
    </recommendedName>
</protein>
<dbReference type="KEGG" id="pgr:PGTG_10559"/>
<dbReference type="GeneID" id="10545359"/>
<dbReference type="FunCoup" id="E3KIQ6">
    <property type="interactions" value="229"/>
</dbReference>
<dbReference type="AlphaFoldDB" id="E3KIQ6"/>
<evidence type="ECO:0000256" key="9">
    <source>
        <dbReference type="ARBA" id="ARBA00023136"/>
    </source>
</evidence>
<organism evidence="13 14">
    <name type="scientific">Puccinia graminis f. sp. tritici (strain CRL 75-36-700-3 / race SCCL)</name>
    <name type="common">Black stem rust fungus</name>
    <dbReference type="NCBI Taxonomy" id="418459"/>
    <lineage>
        <taxon>Eukaryota</taxon>
        <taxon>Fungi</taxon>
        <taxon>Dikarya</taxon>
        <taxon>Basidiomycota</taxon>
        <taxon>Pucciniomycotina</taxon>
        <taxon>Pucciniomycetes</taxon>
        <taxon>Pucciniales</taxon>
        <taxon>Pucciniaceae</taxon>
        <taxon>Puccinia</taxon>
    </lineage>
</organism>
<evidence type="ECO:0000256" key="7">
    <source>
        <dbReference type="ARBA" id="ARBA00023054"/>
    </source>
</evidence>
<keyword evidence="5" id="KW-0809">Transit peptide</keyword>
<keyword evidence="7 10" id="KW-0175">Coiled coil</keyword>
<dbReference type="VEuPathDB" id="FungiDB:PGTG_10559"/>
<dbReference type="InterPro" id="IPR024461">
    <property type="entry name" value="CCDC90-like"/>
</dbReference>
<dbReference type="HOGENOM" id="CLU_063283_0_0_1"/>
<keyword evidence="4 12" id="KW-0812">Transmembrane</keyword>
<evidence type="ECO:0000313" key="14">
    <source>
        <dbReference type="Proteomes" id="UP000008783"/>
    </source>
</evidence>
<evidence type="ECO:0000256" key="2">
    <source>
        <dbReference type="ARBA" id="ARBA00004173"/>
    </source>
</evidence>
<evidence type="ECO:0000256" key="8">
    <source>
        <dbReference type="ARBA" id="ARBA00023128"/>
    </source>
</evidence>
<dbReference type="eggNOG" id="KOG3156">
    <property type="taxonomic scope" value="Eukaryota"/>
</dbReference>
<dbReference type="GO" id="GO:0005739">
    <property type="term" value="C:mitochondrion"/>
    <property type="evidence" value="ECO:0000318"/>
    <property type="project" value="GO_Central"/>
</dbReference>
<evidence type="ECO:0000256" key="3">
    <source>
        <dbReference type="ARBA" id="ARBA00007224"/>
    </source>
</evidence>
<dbReference type="Proteomes" id="UP000008783">
    <property type="component" value="Unassembled WGS sequence"/>
</dbReference>
<evidence type="ECO:0000313" key="13">
    <source>
        <dbReference type="EMBL" id="EFP84181.2"/>
    </source>
</evidence>
<dbReference type="RefSeq" id="XP_003328600.2">
    <property type="nucleotide sequence ID" value="XM_003328552.2"/>
</dbReference>
<dbReference type="InParanoid" id="E3KIQ6"/>
<dbReference type="OrthoDB" id="889336at2759"/>
<evidence type="ECO:0000256" key="12">
    <source>
        <dbReference type="SAM" id="Phobius"/>
    </source>
</evidence>
<dbReference type="PANTHER" id="PTHR14360:SF1">
    <property type="entry name" value="PROTEIN FMP32, MITOCHONDRIAL"/>
    <property type="match status" value="1"/>
</dbReference>
<dbReference type="GO" id="GO:0016020">
    <property type="term" value="C:membrane"/>
    <property type="evidence" value="ECO:0007669"/>
    <property type="project" value="UniProtKB-SubCell"/>
</dbReference>
<feature type="coiled-coil region" evidence="10">
    <location>
        <begin position="193"/>
        <end position="224"/>
    </location>
</feature>
<feature type="transmembrane region" description="Helical" evidence="12">
    <location>
        <begin position="272"/>
        <end position="291"/>
    </location>
</feature>